<dbReference type="InterPro" id="IPR015813">
    <property type="entry name" value="Pyrv/PenolPyrv_kinase-like_dom"/>
</dbReference>
<dbReference type="InterPro" id="IPR015806">
    <property type="entry name" value="Pyrv_Knase_insert_dom_sf"/>
</dbReference>
<dbReference type="InterPro" id="IPR015793">
    <property type="entry name" value="Pyrv_Knase_brl"/>
</dbReference>
<feature type="domain" description="Pyruvate kinase barrel" evidence="15">
    <location>
        <begin position="7"/>
        <end position="327"/>
    </location>
</feature>
<evidence type="ECO:0000256" key="14">
    <source>
        <dbReference type="RuleBase" id="RU000504"/>
    </source>
</evidence>
<organism evidence="17 18">
    <name type="scientific">Portibacter lacus</name>
    <dbReference type="NCBI Taxonomy" id="1099794"/>
    <lineage>
        <taxon>Bacteria</taxon>
        <taxon>Pseudomonadati</taxon>
        <taxon>Bacteroidota</taxon>
        <taxon>Saprospiria</taxon>
        <taxon>Saprospirales</taxon>
        <taxon>Haliscomenobacteraceae</taxon>
        <taxon>Portibacter</taxon>
    </lineage>
</organism>
<keyword evidence="9" id="KW-0067">ATP-binding</keyword>
<evidence type="ECO:0000313" key="17">
    <source>
        <dbReference type="EMBL" id="GLR17784.1"/>
    </source>
</evidence>
<protein>
    <recommendedName>
        <fullName evidence="4 13">Pyruvate kinase</fullName>
        <ecNumber evidence="4 13">2.7.1.40</ecNumber>
    </recommendedName>
</protein>
<evidence type="ECO:0000256" key="13">
    <source>
        <dbReference type="NCBIfam" id="TIGR01064"/>
    </source>
</evidence>
<comment type="cofactor">
    <cofactor evidence="1">
        <name>K(+)</name>
        <dbReference type="ChEBI" id="CHEBI:29103"/>
    </cofactor>
</comment>
<dbReference type="GO" id="GO:0004743">
    <property type="term" value="F:pyruvate kinase activity"/>
    <property type="evidence" value="ECO:0007669"/>
    <property type="project" value="UniProtKB-UniRule"/>
</dbReference>
<dbReference type="InterPro" id="IPR036918">
    <property type="entry name" value="Pyrv_Knase_C_sf"/>
</dbReference>
<dbReference type="InterPro" id="IPR015795">
    <property type="entry name" value="Pyrv_Knase_C"/>
</dbReference>
<comment type="similarity">
    <text evidence="3 14">Belongs to the pyruvate kinase family.</text>
</comment>
<evidence type="ECO:0000256" key="11">
    <source>
        <dbReference type="ARBA" id="ARBA00023152"/>
    </source>
</evidence>
<dbReference type="GO" id="GO:0016301">
    <property type="term" value="F:kinase activity"/>
    <property type="evidence" value="ECO:0007669"/>
    <property type="project" value="UniProtKB-KW"/>
</dbReference>
<comment type="catalytic activity">
    <reaction evidence="14">
        <text>pyruvate + ATP = phosphoenolpyruvate + ADP + H(+)</text>
        <dbReference type="Rhea" id="RHEA:18157"/>
        <dbReference type="ChEBI" id="CHEBI:15361"/>
        <dbReference type="ChEBI" id="CHEBI:15378"/>
        <dbReference type="ChEBI" id="CHEBI:30616"/>
        <dbReference type="ChEBI" id="CHEBI:58702"/>
        <dbReference type="ChEBI" id="CHEBI:456216"/>
        <dbReference type="EC" id="2.7.1.40"/>
    </reaction>
</comment>
<comment type="pathway">
    <text evidence="2 14">Carbohydrate degradation; glycolysis; pyruvate from D-glyceraldehyde 3-phosphate: step 5/5.</text>
</comment>
<dbReference type="GO" id="GO:0000287">
    <property type="term" value="F:magnesium ion binding"/>
    <property type="evidence" value="ECO:0007669"/>
    <property type="project" value="UniProtKB-UniRule"/>
</dbReference>
<dbReference type="GO" id="GO:0005524">
    <property type="term" value="F:ATP binding"/>
    <property type="evidence" value="ECO:0007669"/>
    <property type="project" value="UniProtKB-KW"/>
</dbReference>
<evidence type="ECO:0000256" key="12">
    <source>
        <dbReference type="ARBA" id="ARBA00023317"/>
    </source>
</evidence>
<keyword evidence="7" id="KW-0547">Nucleotide-binding</keyword>
<dbReference type="NCBIfam" id="NF004491">
    <property type="entry name" value="PRK05826.1"/>
    <property type="match status" value="1"/>
</dbReference>
<evidence type="ECO:0000256" key="10">
    <source>
        <dbReference type="ARBA" id="ARBA00022842"/>
    </source>
</evidence>
<reference evidence="17" key="1">
    <citation type="journal article" date="2014" name="Int. J. Syst. Evol. Microbiol.">
        <title>Complete genome sequence of Corynebacterium casei LMG S-19264T (=DSM 44701T), isolated from a smear-ripened cheese.</title>
        <authorList>
            <consortium name="US DOE Joint Genome Institute (JGI-PGF)"/>
            <person name="Walter F."/>
            <person name="Albersmeier A."/>
            <person name="Kalinowski J."/>
            <person name="Ruckert C."/>
        </authorList>
    </citation>
    <scope>NUCLEOTIDE SEQUENCE</scope>
    <source>
        <strain evidence="17">NBRC 108769</strain>
    </source>
</reference>
<keyword evidence="8 14" id="KW-0418">Kinase</keyword>
<dbReference type="Gene3D" id="2.40.33.10">
    <property type="entry name" value="PK beta-barrel domain-like"/>
    <property type="match status" value="1"/>
</dbReference>
<evidence type="ECO:0000256" key="5">
    <source>
        <dbReference type="ARBA" id="ARBA00022679"/>
    </source>
</evidence>
<dbReference type="NCBIfam" id="TIGR01064">
    <property type="entry name" value="pyruv_kin"/>
    <property type="match status" value="1"/>
</dbReference>
<dbReference type="PANTHER" id="PTHR11817">
    <property type="entry name" value="PYRUVATE KINASE"/>
    <property type="match status" value="1"/>
</dbReference>
<dbReference type="EC" id="2.7.1.40" evidence="4 13"/>
<dbReference type="EMBL" id="BSOH01000014">
    <property type="protein sequence ID" value="GLR17784.1"/>
    <property type="molecule type" value="Genomic_DNA"/>
</dbReference>
<proteinExistence type="inferred from homology"/>
<dbReference type="InterPro" id="IPR040442">
    <property type="entry name" value="Pyrv_kinase-like_dom_sf"/>
</dbReference>
<dbReference type="NCBIfam" id="NF004978">
    <property type="entry name" value="PRK06354.1"/>
    <property type="match status" value="1"/>
</dbReference>
<accession>A0AA37SQP7</accession>
<dbReference type="InterPro" id="IPR001697">
    <property type="entry name" value="Pyr_Knase"/>
</dbReference>
<evidence type="ECO:0000256" key="4">
    <source>
        <dbReference type="ARBA" id="ARBA00012142"/>
    </source>
</evidence>
<evidence type="ECO:0000259" key="16">
    <source>
        <dbReference type="Pfam" id="PF02887"/>
    </source>
</evidence>
<reference evidence="17" key="2">
    <citation type="submission" date="2023-01" db="EMBL/GenBank/DDBJ databases">
        <title>Draft genome sequence of Portibacter lacus strain NBRC 108769.</title>
        <authorList>
            <person name="Sun Q."/>
            <person name="Mori K."/>
        </authorList>
    </citation>
    <scope>NUCLEOTIDE SEQUENCE</scope>
    <source>
        <strain evidence="17">NBRC 108769</strain>
    </source>
</reference>
<keyword evidence="18" id="KW-1185">Reference proteome</keyword>
<evidence type="ECO:0000256" key="9">
    <source>
        <dbReference type="ARBA" id="ARBA00022840"/>
    </source>
</evidence>
<dbReference type="SUPFAM" id="SSF52935">
    <property type="entry name" value="PK C-terminal domain-like"/>
    <property type="match status" value="1"/>
</dbReference>
<dbReference type="Gene3D" id="3.40.1380.20">
    <property type="entry name" value="Pyruvate kinase, C-terminal domain"/>
    <property type="match status" value="1"/>
</dbReference>
<dbReference type="FunFam" id="2.40.33.10:FF:000001">
    <property type="entry name" value="Pyruvate kinase"/>
    <property type="match status" value="1"/>
</dbReference>
<gene>
    <name evidence="17" type="primary">pykA</name>
    <name evidence="17" type="ORF">GCM10007940_23990</name>
</gene>
<dbReference type="Pfam" id="PF00224">
    <property type="entry name" value="PK"/>
    <property type="match status" value="1"/>
</dbReference>
<dbReference type="InterPro" id="IPR018209">
    <property type="entry name" value="Pyrv_Knase_AS"/>
</dbReference>
<name>A0AA37SQP7_9BACT</name>
<sequence>MKITDHQNTKIVATVGPACSSPEMLKKLIKAGVDVFRLNFSHGTHEQHKEVIDRIVEIREKYNIHVSILADLQGPKIRIGKIENDGFPIKKGDEILFVNENVLGNSERVSISYKTFPIDANPGERILLDDGNVIMEVVESNRVDSVKMKVLYGSRLSSNKGVNLPETSVSIPCLTEKDLIDLDYICTQDAVDWIALSFVRKAADVKQLRGIIDKKGFSAKLISKIEKPEAIENIDKIIKASDAIMIARGDLGIEVAMEKLPALQKMIINKCIKKGKPVITATQMMDSMIKNPNPTRAEILDVANAVLDGTDAVMLSGETSVGAHPALVVEAMNKIITEAEKNYEWTGKRPKPNPESETFFSDTICLNAAKVAEDLGASGIVGLTISGYTAFKISSYRPASKIFIFSAKEKILNTLNLVWGVKTFYYDKFTTTDETIEDLSNILKENRTVKKGDVLVNTGTMPLREKGRTNMLKVTHV</sequence>
<dbReference type="SUPFAM" id="SSF50800">
    <property type="entry name" value="PK beta-barrel domain-like"/>
    <property type="match status" value="1"/>
</dbReference>
<dbReference type="AlphaFoldDB" id="A0AA37SQP7"/>
<evidence type="ECO:0000313" key="18">
    <source>
        <dbReference type="Proteomes" id="UP001156666"/>
    </source>
</evidence>
<keyword evidence="5 14" id="KW-0808">Transferase</keyword>
<evidence type="ECO:0000256" key="7">
    <source>
        <dbReference type="ARBA" id="ARBA00022741"/>
    </source>
</evidence>
<keyword evidence="11 14" id="KW-0324">Glycolysis</keyword>
<evidence type="ECO:0000259" key="15">
    <source>
        <dbReference type="Pfam" id="PF00224"/>
    </source>
</evidence>
<evidence type="ECO:0000256" key="2">
    <source>
        <dbReference type="ARBA" id="ARBA00004997"/>
    </source>
</evidence>
<dbReference type="Gene3D" id="3.20.20.60">
    <property type="entry name" value="Phosphoenolpyruvate-binding domains"/>
    <property type="match status" value="1"/>
</dbReference>
<dbReference type="GO" id="GO:0030955">
    <property type="term" value="F:potassium ion binding"/>
    <property type="evidence" value="ECO:0007669"/>
    <property type="project" value="UniProtKB-UniRule"/>
</dbReference>
<dbReference type="SUPFAM" id="SSF51621">
    <property type="entry name" value="Phosphoenolpyruvate/pyruvate domain"/>
    <property type="match status" value="1"/>
</dbReference>
<evidence type="ECO:0000256" key="3">
    <source>
        <dbReference type="ARBA" id="ARBA00008663"/>
    </source>
</evidence>
<keyword evidence="12 17" id="KW-0670">Pyruvate</keyword>
<evidence type="ECO:0000256" key="1">
    <source>
        <dbReference type="ARBA" id="ARBA00001958"/>
    </source>
</evidence>
<feature type="domain" description="Pyruvate kinase C-terminal" evidence="16">
    <location>
        <begin position="362"/>
        <end position="474"/>
    </location>
</feature>
<dbReference type="PROSITE" id="PS00110">
    <property type="entry name" value="PYRUVATE_KINASE"/>
    <property type="match status" value="1"/>
</dbReference>
<keyword evidence="10 14" id="KW-0460">Magnesium</keyword>
<evidence type="ECO:0000256" key="8">
    <source>
        <dbReference type="ARBA" id="ARBA00022777"/>
    </source>
</evidence>
<dbReference type="InterPro" id="IPR011037">
    <property type="entry name" value="Pyrv_Knase-like_insert_dom_sf"/>
</dbReference>
<comment type="caution">
    <text evidence="17">The sequence shown here is derived from an EMBL/GenBank/DDBJ whole genome shotgun (WGS) entry which is preliminary data.</text>
</comment>
<keyword evidence="6" id="KW-0479">Metal-binding</keyword>
<dbReference type="PRINTS" id="PR01050">
    <property type="entry name" value="PYRUVTKNASE"/>
</dbReference>
<dbReference type="Proteomes" id="UP001156666">
    <property type="component" value="Unassembled WGS sequence"/>
</dbReference>
<dbReference type="RefSeq" id="WP_235291466.1">
    <property type="nucleotide sequence ID" value="NZ_BSOH01000014.1"/>
</dbReference>
<dbReference type="Pfam" id="PF02887">
    <property type="entry name" value="PK_C"/>
    <property type="match status" value="1"/>
</dbReference>
<evidence type="ECO:0000256" key="6">
    <source>
        <dbReference type="ARBA" id="ARBA00022723"/>
    </source>
</evidence>